<protein>
    <submittedName>
        <fullName evidence="6">Putative glutaredoxin-C14</fullName>
    </submittedName>
</protein>
<reference evidence="6 7" key="1">
    <citation type="journal article" date="2019" name="Nat. Plants">
        <title>Stout camphor tree genome fills gaps in understanding of flowering plant genome evolution.</title>
        <authorList>
            <person name="Chaw S.M."/>
            <person name="Liu Y.C."/>
            <person name="Wu Y.W."/>
            <person name="Wang H.Y."/>
            <person name="Lin C.I."/>
            <person name="Wu C.S."/>
            <person name="Ke H.M."/>
            <person name="Chang L.Y."/>
            <person name="Hsu C.Y."/>
            <person name="Yang H.T."/>
            <person name="Sudianto E."/>
            <person name="Hsu M.H."/>
            <person name="Wu K.P."/>
            <person name="Wang L.N."/>
            <person name="Leebens-Mack J.H."/>
            <person name="Tsai I.J."/>
        </authorList>
    </citation>
    <scope>NUCLEOTIDE SEQUENCE [LARGE SCALE GENOMIC DNA]</scope>
    <source>
        <strain evidence="7">cv. Chaw 1501</strain>
        <tissue evidence="6">Young leaves</tissue>
    </source>
</reference>
<dbReference type="InterPro" id="IPR002109">
    <property type="entry name" value="Glutaredoxin"/>
</dbReference>
<dbReference type="PANTHER" id="PTHR10168">
    <property type="entry name" value="GLUTAREDOXIN"/>
    <property type="match status" value="1"/>
</dbReference>
<dbReference type="NCBIfam" id="TIGR02189">
    <property type="entry name" value="GlrX-like_plant"/>
    <property type="match status" value="1"/>
</dbReference>
<keyword evidence="3" id="KW-0963">Cytoplasm</keyword>
<proteinExistence type="inferred from homology"/>
<evidence type="ECO:0000313" key="6">
    <source>
        <dbReference type="EMBL" id="RWR94680.1"/>
    </source>
</evidence>
<keyword evidence="4" id="KW-0676">Redox-active center</keyword>
<dbReference type="GO" id="GO:0005737">
    <property type="term" value="C:cytoplasm"/>
    <property type="evidence" value="ECO:0007669"/>
    <property type="project" value="UniProtKB-SubCell"/>
</dbReference>
<evidence type="ECO:0000313" key="7">
    <source>
        <dbReference type="Proteomes" id="UP000283530"/>
    </source>
</evidence>
<evidence type="ECO:0000259" key="5">
    <source>
        <dbReference type="Pfam" id="PF00462"/>
    </source>
</evidence>
<comment type="caution">
    <text evidence="6">The sequence shown here is derived from an EMBL/GenBank/DDBJ whole genome shotgun (WGS) entry which is preliminary data.</text>
</comment>
<evidence type="ECO:0000256" key="4">
    <source>
        <dbReference type="ARBA" id="ARBA00023284"/>
    </source>
</evidence>
<name>A0A3S3R578_9MAGN</name>
<gene>
    <name evidence="6" type="ORF">CKAN_02398700</name>
</gene>
<dbReference type="InterPro" id="IPR011905">
    <property type="entry name" value="GlrX-like_pln_2"/>
</dbReference>
<feature type="domain" description="Glutaredoxin" evidence="5">
    <location>
        <begin position="13"/>
        <end position="75"/>
    </location>
</feature>
<comment type="similarity">
    <text evidence="2">Belongs to the glutaredoxin family. CC-type subfamily.</text>
</comment>
<dbReference type="Proteomes" id="UP000283530">
    <property type="component" value="Unassembled WGS sequence"/>
</dbReference>
<dbReference type="InterPro" id="IPR036249">
    <property type="entry name" value="Thioredoxin-like_sf"/>
</dbReference>
<dbReference type="Gene3D" id="3.40.30.10">
    <property type="entry name" value="Glutaredoxin"/>
    <property type="match status" value="1"/>
</dbReference>
<sequence length="103" mass="11429">MEVVQNLASEHAVVIFSMSSCCMCHTIKTLFGEIGVHPAVYELDQEPRGREMQAALTELVRRRPPVPAVFIGSQFRGSNKEVMQLHITGALIPLLREAGAIWL</sequence>
<keyword evidence="7" id="KW-1185">Reference proteome</keyword>
<evidence type="ECO:0000256" key="1">
    <source>
        <dbReference type="ARBA" id="ARBA00004496"/>
    </source>
</evidence>
<dbReference type="CDD" id="cd03419">
    <property type="entry name" value="GRX_GRXh_1_2_like"/>
    <property type="match status" value="1"/>
</dbReference>
<dbReference type="PROSITE" id="PS51354">
    <property type="entry name" value="GLUTAREDOXIN_2"/>
    <property type="match status" value="1"/>
</dbReference>
<dbReference type="AlphaFoldDB" id="A0A3S3R578"/>
<evidence type="ECO:0000256" key="3">
    <source>
        <dbReference type="ARBA" id="ARBA00022490"/>
    </source>
</evidence>
<organism evidence="6 7">
    <name type="scientific">Cinnamomum micranthum f. kanehirae</name>
    <dbReference type="NCBI Taxonomy" id="337451"/>
    <lineage>
        <taxon>Eukaryota</taxon>
        <taxon>Viridiplantae</taxon>
        <taxon>Streptophyta</taxon>
        <taxon>Embryophyta</taxon>
        <taxon>Tracheophyta</taxon>
        <taxon>Spermatophyta</taxon>
        <taxon>Magnoliopsida</taxon>
        <taxon>Magnoliidae</taxon>
        <taxon>Laurales</taxon>
        <taxon>Lauraceae</taxon>
        <taxon>Cinnamomum</taxon>
    </lineage>
</organism>
<comment type="subcellular location">
    <subcellularLocation>
        <location evidence="1">Cytoplasm</location>
    </subcellularLocation>
</comment>
<accession>A0A3S3R578</accession>
<dbReference type="SUPFAM" id="SSF52833">
    <property type="entry name" value="Thioredoxin-like"/>
    <property type="match status" value="1"/>
</dbReference>
<dbReference type="OrthoDB" id="418495at2759"/>
<evidence type="ECO:0000256" key="2">
    <source>
        <dbReference type="ARBA" id="ARBA00007568"/>
    </source>
</evidence>
<dbReference type="EMBL" id="QPKB01000011">
    <property type="protein sequence ID" value="RWR94680.1"/>
    <property type="molecule type" value="Genomic_DNA"/>
</dbReference>
<dbReference type="STRING" id="337451.A0A3S3R578"/>
<dbReference type="Pfam" id="PF00462">
    <property type="entry name" value="Glutaredoxin"/>
    <property type="match status" value="1"/>
</dbReference>